<evidence type="ECO:0000313" key="3">
    <source>
        <dbReference type="Proteomes" id="UP000696931"/>
    </source>
</evidence>
<dbReference type="SUPFAM" id="SSF53448">
    <property type="entry name" value="Nucleotide-diphospho-sugar transferases"/>
    <property type="match status" value="1"/>
</dbReference>
<comment type="caution">
    <text evidence="2">The sequence shown here is derived from an EMBL/GenBank/DDBJ whole genome shotgun (WGS) entry which is preliminary data.</text>
</comment>
<dbReference type="InterPro" id="IPR005835">
    <property type="entry name" value="NTP_transferase_dom"/>
</dbReference>
<dbReference type="InterPro" id="IPR050486">
    <property type="entry name" value="Mannose-1P_guanyltransferase"/>
</dbReference>
<evidence type="ECO:0000313" key="2">
    <source>
        <dbReference type="EMBL" id="MBI5168812.1"/>
    </source>
</evidence>
<dbReference type="PANTHER" id="PTHR22572">
    <property type="entry name" value="SUGAR-1-PHOSPHATE GUANYL TRANSFERASE"/>
    <property type="match status" value="1"/>
</dbReference>
<gene>
    <name evidence="2" type="ORF">HZA61_04925</name>
</gene>
<dbReference type="Gene3D" id="3.90.550.10">
    <property type="entry name" value="Spore Coat Polysaccharide Biosynthesis Protein SpsA, Chain A"/>
    <property type="match status" value="1"/>
</dbReference>
<sequence>MKAFVLAGGLGTRLRPRFGDLPKALAPLQGRPFLARQLSWLRDRGITQSVILAGYGADQLRETLGDGESLGVKLEWSVESEPLGTGGALKLAERFVDGPVLVVNGDTLGDADPWKLERDRWERGATGAVALYRVEDAAARGRVEHEGDRILRFVEKDPDFRGPAWVNGGQYAFSPELWRHLPEGASSLERDVLPVLAEKGTLAGIENEGKFWDIGTPEDFERAERELRA</sequence>
<dbReference type="Pfam" id="PF00483">
    <property type="entry name" value="NTP_transferase"/>
    <property type="match status" value="1"/>
</dbReference>
<dbReference type="EMBL" id="JACRIW010000036">
    <property type="protein sequence ID" value="MBI5168812.1"/>
    <property type="molecule type" value="Genomic_DNA"/>
</dbReference>
<keyword evidence="2" id="KW-0808">Transferase</keyword>
<protein>
    <submittedName>
        <fullName evidence="2">NTP transferase domain-containing protein</fullName>
    </submittedName>
</protein>
<dbReference type="AlphaFoldDB" id="A0A933SA73"/>
<feature type="domain" description="Nucleotidyl transferase" evidence="1">
    <location>
        <begin position="2"/>
        <end position="227"/>
    </location>
</feature>
<reference evidence="2" key="1">
    <citation type="submission" date="2020-07" db="EMBL/GenBank/DDBJ databases">
        <title>Huge and variable diversity of episymbiotic CPR bacteria and DPANN archaea in groundwater ecosystems.</title>
        <authorList>
            <person name="He C.Y."/>
            <person name="Keren R."/>
            <person name="Whittaker M."/>
            <person name="Farag I.F."/>
            <person name="Doudna J."/>
            <person name="Cate J.H.D."/>
            <person name="Banfield J.F."/>
        </authorList>
    </citation>
    <scope>NUCLEOTIDE SEQUENCE</scope>
    <source>
        <strain evidence="2">NC_groundwater_1813_Pr3_B-0.1um_71_17</strain>
    </source>
</reference>
<evidence type="ECO:0000259" key="1">
    <source>
        <dbReference type="Pfam" id="PF00483"/>
    </source>
</evidence>
<dbReference type="Proteomes" id="UP000696931">
    <property type="component" value="Unassembled WGS sequence"/>
</dbReference>
<name>A0A933SA73_UNCEI</name>
<accession>A0A933SA73</accession>
<proteinExistence type="predicted"/>
<organism evidence="2 3">
    <name type="scientific">Eiseniibacteriota bacterium</name>
    <dbReference type="NCBI Taxonomy" id="2212470"/>
    <lineage>
        <taxon>Bacteria</taxon>
        <taxon>Candidatus Eiseniibacteriota</taxon>
    </lineage>
</organism>
<dbReference type="InterPro" id="IPR029044">
    <property type="entry name" value="Nucleotide-diphossugar_trans"/>
</dbReference>
<dbReference type="GO" id="GO:0016740">
    <property type="term" value="F:transferase activity"/>
    <property type="evidence" value="ECO:0007669"/>
    <property type="project" value="UniProtKB-KW"/>
</dbReference>